<reference evidence="8" key="1">
    <citation type="submission" date="2014-03" db="EMBL/GenBank/DDBJ databases">
        <title>The Genome Sequence of Puccinia striiformis f. sp. tritici PST-78.</title>
        <authorList>
            <consortium name="The Broad Institute Genome Sequencing Platform"/>
            <person name="Cuomo C."/>
            <person name="Hulbert S."/>
            <person name="Chen X."/>
            <person name="Walker B."/>
            <person name="Young S.K."/>
            <person name="Zeng Q."/>
            <person name="Gargeya S."/>
            <person name="Fitzgerald M."/>
            <person name="Haas B."/>
            <person name="Abouelleil A."/>
            <person name="Alvarado L."/>
            <person name="Arachchi H.M."/>
            <person name="Berlin A.M."/>
            <person name="Chapman S.B."/>
            <person name="Goldberg J."/>
            <person name="Griggs A."/>
            <person name="Gujja S."/>
            <person name="Hansen M."/>
            <person name="Howarth C."/>
            <person name="Imamovic A."/>
            <person name="Larimer J."/>
            <person name="McCowan C."/>
            <person name="Montmayeur A."/>
            <person name="Murphy C."/>
            <person name="Neiman D."/>
            <person name="Pearson M."/>
            <person name="Priest M."/>
            <person name="Roberts A."/>
            <person name="Saif S."/>
            <person name="Shea T."/>
            <person name="Sisk P."/>
            <person name="Sykes S."/>
            <person name="Wortman J."/>
            <person name="Nusbaum C."/>
            <person name="Birren B."/>
        </authorList>
    </citation>
    <scope>NUCLEOTIDE SEQUENCE [LARGE SCALE GENOMIC DNA]</scope>
    <source>
        <strain evidence="8">race PST-78</strain>
    </source>
</reference>
<name>A0A0L0V140_9BASI</name>
<comment type="similarity">
    <text evidence="1">Belongs to the protein-tyrosine phosphatase family. Non-receptor class subfamily.</text>
</comment>
<dbReference type="FunFam" id="3.90.190.10:FF:000036">
    <property type="entry name" value="Serine/threonine/tyrosine-interacting protein a"/>
    <property type="match status" value="1"/>
</dbReference>
<organism evidence="7 8">
    <name type="scientific">Puccinia striiformis f. sp. tritici PST-78</name>
    <dbReference type="NCBI Taxonomy" id="1165861"/>
    <lineage>
        <taxon>Eukaryota</taxon>
        <taxon>Fungi</taxon>
        <taxon>Dikarya</taxon>
        <taxon>Basidiomycota</taxon>
        <taxon>Pucciniomycotina</taxon>
        <taxon>Pucciniomycetes</taxon>
        <taxon>Pucciniales</taxon>
        <taxon>Pucciniaceae</taxon>
        <taxon>Puccinia</taxon>
    </lineage>
</organism>
<evidence type="ECO:0000256" key="3">
    <source>
        <dbReference type="ARBA" id="ARBA00022912"/>
    </source>
</evidence>
<evidence type="ECO:0000313" key="7">
    <source>
        <dbReference type="EMBL" id="KNE93002.1"/>
    </source>
</evidence>
<dbReference type="PANTHER" id="PTHR46588:SF1">
    <property type="entry name" value="SERINE_THREONINE_TYROSINE-INTERACTING PROTEIN"/>
    <property type="match status" value="1"/>
</dbReference>
<evidence type="ECO:0000313" key="8">
    <source>
        <dbReference type="Proteomes" id="UP000054564"/>
    </source>
</evidence>
<dbReference type="AlphaFoldDB" id="A0A0L0V140"/>
<feature type="region of interest" description="Disordered" evidence="4">
    <location>
        <begin position="176"/>
        <end position="226"/>
    </location>
</feature>
<evidence type="ECO:0000256" key="1">
    <source>
        <dbReference type="ARBA" id="ARBA00009649"/>
    </source>
</evidence>
<dbReference type="InterPro" id="IPR000387">
    <property type="entry name" value="Tyr_Pase_dom"/>
</dbReference>
<dbReference type="GO" id="GO:0070372">
    <property type="term" value="P:regulation of ERK1 and ERK2 cascade"/>
    <property type="evidence" value="ECO:0007669"/>
    <property type="project" value="TreeGrafter"/>
</dbReference>
<dbReference type="SMART" id="SM00195">
    <property type="entry name" value="DSPc"/>
    <property type="match status" value="1"/>
</dbReference>
<dbReference type="STRING" id="1165861.A0A0L0V140"/>
<comment type="caution">
    <text evidence="7">The sequence shown here is derived from an EMBL/GenBank/DDBJ whole genome shotgun (WGS) entry which is preliminary data.</text>
</comment>
<sequence>MSNILPEDVIHALGPPIDWQYEMRREAQEILPSIYLGPFQASSDLSSLQKNRITHICCISEHREAHLLKPRYPDRFNYITLDIRDATDQQLISIFPKAKEFIDHALHQNGRVLIHCGDGLSRSPAIMTAYVMARYNVSSEAAFHFVQSRRFCISPNMGFLHQLDAYEPICQATHSMAQHHQPISERPNIRRKRSDEEPGSEASSRPAPGIDLQAQQQPASWGTILR</sequence>
<protein>
    <submittedName>
        <fullName evidence="7">Uncharacterized protein</fullName>
    </submittedName>
</protein>
<evidence type="ECO:0000259" key="6">
    <source>
        <dbReference type="PROSITE" id="PS50056"/>
    </source>
</evidence>
<dbReference type="SUPFAM" id="SSF52799">
    <property type="entry name" value="(Phosphotyrosine protein) phosphatases II"/>
    <property type="match status" value="1"/>
</dbReference>
<keyword evidence="8" id="KW-1185">Reference proteome</keyword>
<dbReference type="PANTHER" id="PTHR46588">
    <property type="entry name" value="SERINE/THREONINE/TYROSINE-INTERACTING PROTEIN"/>
    <property type="match status" value="1"/>
</dbReference>
<feature type="domain" description="Tyrosine-protein phosphatase" evidence="5">
    <location>
        <begin position="26"/>
        <end position="172"/>
    </location>
</feature>
<accession>A0A0L0V140</accession>
<dbReference type="InterPro" id="IPR020422">
    <property type="entry name" value="TYR_PHOSPHATASE_DUAL_dom"/>
</dbReference>
<dbReference type="GO" id="GO:0062026">
    <property type="term" value="P:negative regulation of SCF-dependent proteasomal ubiquitin-dependent catabolic process"/>
    <property type="evidence" value="ECO:0007669"/>
    <property type="project" value="TreeGrafter"/>
</dbReference>
<keyword evidence="3" id="KW-0904">Protein phosphatase</keyword>
<dbReference type="PROSITE" id="PS00383">
    <property type="entry name" value="TYR_PHOSPHATASE_1"/>
    <property type="match status" value="1"/>
</dbReference>
<dbReference type="GO" id="GO:1990444">
    <property type="term" value="F:F-box domain binding"/>
    <property type="evidence" value="ECO:0007669"/>
    <property type="project" value="TreeGrafter"/>
</dbReference>
<dbReference type="OrthoDB" id="2017893at2759"/>
<proteinExistence type="inferred from homology"/>
<dbReference type="PROSITE" id="PS50056">
    <property type="entry name" value="TYR_PHOSPHATASE_2"/>
    <property type="match status" value="1"/>
</dbReference>
<keyword evidence="2" id="KW-0378">Hydrolase</keyword>
<dbReference type="InterPro" id="IPR000340">
    <property type="entry name" value="Dual-sp_phosphatase_cat-dom"/>
</dbReference>
<dbReference type="InterPro" id="IPR016130">
    <property type="entry name" value="Tyr_Pase_AS"/>
</dbReference>
<dbReference type="GO" id="GO:0004721">
    <property type="term" value="F:phosphoprotein phosphatase activity"/>
    <property type="evidence" value="ECO:0007669"/>
    <property type="project" value="UniProtKB-KW"/>
</dbReference>
<evidence type="ECO:0000259" key="5">
    <source>
        <dbReference type="PROSITE" id="PS50054"/>
    </source>
</evidence>
<dbReference type="InterPro" id="IPR052449">
    <property type="entry name" value="STYX-Interacting_Phosphatase"/>
</dbReference>
<dbReference type="Gene3D" id="3.90.190.10">
    <property type="entry name" value="Protein tyrosine phosphatase superfamily"/>
    <property type="match status" value="1"/>
</dbReference>
<dbReference type="Proteomes" id="UP000054564">
    <property type="component" value="Unassembled WGS sequence"/>
</dbReference>
<dbReference type="Pfam" id="PF00782">
    <property type="entry name" value="DSPc"/>
    <property type="match status" value="1"/>
</dbReference>
<dbReference type="GO" id="GO:0005737">
    <property type="term" value="C:cytoplasm"/>
    <property type="evidence" value="ECO:0007669"/>
    <property type="project" value="TreeGrafter"/>
</dbReference>
<evidence type="ECO:0000256" key="2">
    <source>
        <dbReference type="ARBA" id="ARBA00022801"/>
    </source>
</evidence>
<dbReference type="GO" id="GO:0005654">
    <property type="term" value="C:nucleoplasm"/>
    <property type="evidence" value="ECO:0007669"/>
    <property type="project" value="TreeGrafter"/>
</dbReference>
<gene>
    <name evidence="7" type="ORF">PSTG_13638</name>
</gene>
<feature type="domain" description="Tyrosine specific protein phosphatases" evidence="6">
    <location>
        <begin position="92"/>
        <end position="150"/>
    </location>
</feature>
<dbReference type="PROSITE" id="PS50054">
    <property type="entry name" value="TYR_PHOSPHATASE_DUAL"/>
    <property type="match status" value="1"/>
</dbReference>
<dbReference type="EMBL" id="AJIL01000148">
    <property type="protein sequence ID" value="KNE93002.1"/>
    <property type="molecule type" value="Genomic_DNA"/>
</dbReference>
<evidence type="ECO:0000256" key="4">
    <source>
        <dbReference type="SAM" id="MobiDB-lite"/>
    </source>
</evidence>
<dbReference type="InterPro" id="IPR029021">
    <property type="entry name" value="Prot-tyrosine_phosphatase-like"/>
</dbReference>